<keyword evidence="2" id="KW-1185">Reference proteome</keyword>
<dbReference type="Gene3D" id="3.30.300.20">
    <property type="match status" value="1"/>
</dbReference>
<dbReference type="PANTHER" id="PTHR42830">
    <property type="entry name" value="OSMOTICALLY INDUCIBLE FAMILY PROTEIN"/>
    <property type="match status" value="1"/>
</dbReference>
<dbReference type="InterPro" id="IPR019904">
    <property type="entry name" value="Peroxiredoxin_OsmC"/>
</dbReference>
<dbReference type="PANTHER" id="PTHR42830:SF1">
    <property type="entry name" value="OSMOTICALLY INDUCIBLE FAMILY PROTEIN"/>
    <property type="match status" value="1"/>
</dbReference>
<accession>A0A2N0VEF5</accession>
<dbReference type="AlphaFoldDB" id="A0A2N0VEF5"/>
<dbReference type="OrthoDB" id="9807532at2"/>
<reference evidence="1 2" key="1">
    <citation type="submission" date="2017-11" db="EMBL/GenBank/DDBJ databases">
        <title>Rhodohalobacter 15182 sp. nov., isolated from a salt lake.</title>
        <authorList>
            <person name="Han S."/>
        </authorList>
    </citation>
    <scope>NUCLEOTIDE SEQUENCE [LARGE SCALE GENOMIC DNA]</scope>
    <source>
        <strain evidence="1 2">15182</strain>
    </source>
</reference>
<dbReference type="RefSeq" id="WP_101074255.1">
    <property type="nucleotide sequence ID" value="NZ_PISP01000006.1"/>
</dbReference>
<dbReference type="SUPFAM" id="SSF82784">
    <property type="entry name" value="OsmC-like"/>
    <property type="match status" value="1"/>
</dbReference>
<proteinExistence type="predicted"/>
<evidence type="ECO:0000313" key="2">
    <source>
        <dbReference type="Proteomes" id="UP000233398"/>
    </source>
</evidence>
<dbReference type="NCBIfam" id="TIGR03562">
    <property type="entry name" value="osmo_induc_OsmC"/>
    <property type="match status" value="1"/>
</dbReference>
<name>A0A2N0VEF5_9BACT</name>
<dbReference type="GO" id="GO:0004601">
    <property type="term" value="F:peroxidase activity"/>
    <property type="evidence" value="ECO:0007669"/>
    <property type="project" value="InterPro"/>
</dbReference>
<dbReference type="Proteomes" id="UP000233398">
    <property type="component" value="Unassembled WGS sequence"/>
</dbReference>
<dbReference type="InterPro" id="IPR003718">
    <property type="entry name" value="OsmC/Ohr_fam"/>
</dbReference>
<dbReference type="GO" id="GO:0006979">
    <property type="term" value="P:response to oxidative stress"/>
    <property type="evidence" value="ECO:0007669"/>
    <property type="project" value="InterPro"/>
</dbReference>
<dbReference type="InterPro" id="IPR036102">
    <property type="entry name" value="OsmC/Ohrsf"/>
</dbReference>
<dbReference type="InterPro" id="IPR052707">
    <property type="entry name" value="OsmC_Ohr_Peroxiredoxin"/>
</dbReference>
<comment type="caution">
    <text evidence="1">The sequence shown here is derived from an EMBL/GenBank/DDBJ whole genome shotgun (WGS) entry which is preliminary data.</text>
</comment>
<dbReference type="EMBL" id="PISP01000006">
    <property type="protein sequence ID" value="PKD42567.1"/>
    <property type="molecule type" value="Genomic_DNA"/>
</dbReference>
<sequence length="144" mass="15330">MKRTGKAVWKGSGLEGSGLLTTQSGAFDEQPYSVKLRFENEDGKKGTNPEEMIATAHAGCFAMALSVELGKAGFTADEINVDANLSLDKEDEGWAITKIDLILNASVPEISEDKFAEIAKGAKEGCPVSKVLACEITLDYTLNG</sequence>
<protein>
    <submittedName>
        <fullName evidence="1">OsmC family peroxiredoxin</fullName>
    </submittedName>
</protein>
<evidence type="ECO:0000313" key="1">
    <source>
        <dbReference type="EMBL" id="PKD42567.1"/>
    </source>
</evidence>
<dbReference type="Pfam" id="PF02566">
    <property type="entry name" value="OsmC"/>
    <property type="match status" value="1"/>
</dbReference>
<dbReference type="InterPro" id="IPR015946">
    <property type="entry name" value="KH_dom-like_a/b"/>
</dbReference>
<organism evidence="1 2">
    <name type="scientific">Rhodohalobacter barkolensis</name>
    <dbReference type="NCBI Taxonomy" id="2053187"/>
    <lineage>
        <taxon>Bacteria</taxon>
        <taxon>Pseudomonadati</taxon>
        <taxon>Balneolota</taxon>
        <taxon>Balneolia</taxon>
        <taxon>Balneolales</taxon>
        <taxon>Balneolaceae</taxon>
        <taxon>Rhodohalobacter</taxon>
    </lineage>
</organism>
<gene>
    <name evidence="1" type="ORF">CWD77_14235</name>
</gene>